<dbReference type="PANTHER" id="PTHR35146:SF1">
    <property type="entry name" value="UPF0178 PROTEIN YAII"/>
    <property type="match status" value="1"/>
</dbReference>
<evidence type="ECO:0000313" key="1">
    <source>
        <dbReference type="EMBL" id="SFV61657.1"/>
    </source>
</evidence>
<organism evidence="1">
    <name type="scientific">hydrothermal vent metagenome</name>
    <dbReference type="NCBI Taxonomy" id="652676"/>
    <lineage>
        <taxon>unclassified sequences</taxon>
        <taxon>metagenomes</taxon>
        <taxon>ecological metagenomes</taxon>
    </lineage>
</organism>
<gene>
    <name evidence="1" type="ORF">MNB_SM-7-670</name>
</gene>
<dbReference type="AlphaFoldDB" id="A0A1W1C7B6"/>
<dbReference type="InterPro" id="IPR003791">
    <property type="entry name" value="UPF0178"/>
</dbReference>
<dbReference type="CDD" id="cd18720">
    <property type="entry name" value="PIN_YqxD-like"/>
    <property type="match status" value="1"/>
</dbReference>
<accession>A0A1W1C7B6</accession>
<dbReference type="Pfam" id="PF02639">
    <property type="entry name" value="DUF188"/>
    <property type="match status" value="1"/>
</dbReference>
<dbReference type="HAMAP" id="MF_00489">
    <property type="entry name" value="UPF0178"/>
    <property type="match status" value="1"/>
</dbReference>
<protein>
    <submittedName>
        <fullName evidence="1">Uncharacterized protein</fullName>
    </submittedName>
</protein>
<reference evidence="1" key="1">
    <citation type="submission" date="2016-10" db="EMBL/GenBank/DDBJ databases">
        <authorList>
            <person name="de Groot N.N."/>
        </authorList>
    </citation>
    <scope>NUCLEOTIDE SEQUENCE</scope>
</reference>
<sequence length="150" mass="16697">MITLFIDGDALPNLLKPIILRSIKRLNLPTKVISNKKISIGKSPYIEYLIVDKGIDEADNHIVELAKKDDIVITSDIPLADRVVSLGAHAIDHRGTLYDKENIKSCLAIRNLMQNIRESGEITKGPPPFDKKDVHNFATTFNNLLAKAVK</sequence>
<name>A0A1W1C7B6_9ZZZZ</name>
<dbReference type="PANTHER" id="PTHR35146">
    <property type="entry name" value="UPF0178 PROTEIN YAII"/>
    <property type="match status" value="1"/>
</dbReference>
<dbReference type="EMBL" id="FPHB01000054">
    <property type="protein sequence ID" value="SFV61657.1"/>
    <property type="molecule type" value="Genomic_DNA"/>
</dbReference>
<proteinExistence type="inferred from homology"/>
<dbReference type="NCBIfam" id="NF001095">
    <property type="entry name" value="PRK00124.1"/>
    <property type="match status" value="1"/>
</dbReference>